<reference evidence="1" key="1">
    <citation type="submission" date="2020-09" db="EMBL/GenBank/DDBJ databases">
        <authorList>
            <person name="Kim M.K."/>
        </authorList>
    </citation>
    <scope>NUCLEOTIDE SEQUENCE</scope>
    <source>
        <strain evidence="1">BT704</strain>
    </source>
</reference>
<dbReference type="EMBL" id="JACXAA010000011">
    <property type="protein sequence ID" value="MBD2756305.1"/>
    <property type="molecule type" value="Genomic_DNA"/>
</dbReference>
<sequence>MSTYSITITLDNQTIDQLQSKGYTLYAFKAVQAYDQVQPLVWLSNNHYSPTTTISWQDRLTAFTSNSQLSNGAVVQTSATYNMDLGQMLQVNNNGYGTVTMGQPGQITIQNATFSPLTCGLGQPIQQSPNALICASQAYPNSSLSLAPVNKVLLLFSTTPSQPGTVTQRAAANGIFLDLNGITNSTVSYNLNQGWSNSSVPSQLVQAGQSLAQLLIQG</sequence>
<gene>
    <name evidence="1" type="ORF">IC230_25645</name>
</gene>
<organism evidence="1 2">
    <name type="scientific">Spirosoma validum</name>
    <dbReference type="NCBI Taxonomy" id="2771355"/>
    <lineage>
        <taxon>Bacteria</taxon>
        <taxon>Pseudomonadati</taxon>
        <taxon>Bacteroidota</taxon>
        <taxon>Cytophagia</taxon>
        <taxon>Cytophagales</taxon>
        <taxon>Cytophagaceae</taxon>
        <taxon>Spirosoma</taxon>
    </lineage>
</organism>
<name>A0A927B5Z8_9BACT</name>
<protein>
    <submittedName>
        <fullName evidence="1">Uncharacterized protein</fullName>
    </submittedName>
</protein>
<dbReference type="Proteomes" id="UP000653797">
    <property type="component" value="Unassembled WGS sequence"/>
</dbReference>
<proteinExistence type="predicted"/>
<keyword evidence="2" id="KW-1185">Reference proteome</keyword>
<evidence type="ECO:0000313" key="1">
    <source>
        <dbReference type="EMBL" id="MBD2756305.1"/>
    </source>
</evidence>
<dbReference type="RefSeq" id="WP_191041917.1">
    <property type="nucleotide sequence ID" value="NZ_JACXAA010000011.1"/>
</dbReference>
<comment type="caution">
    <text evidence="1">The sequence shown here is derived from an EMBL/GenBank/DDBJ whole genome shotgun (WGS) entry which is preliminary data.</text>
</comment>
<accession>A0A927B5Z8</accession>
<evidence type="ECO:0000313" key="2">
    <source>
        <dbReference type="Proteomes" id="UP000653797"/>
    </source>
</evidence>
<dbReference type="AlphaFoldDB" id="A0A927B5Z8"/>